<evidence type="ECO:0000256" key="1">
    <source>
        <dbReference type="ARBA" id="ARBA00022737"/>
    </source>
</evidence>
<dbReference type="InterPro" id="IPR036770">
    <property type="entry name" value="Ankyrin_rpt-contain_sf"/>
</dbReference>
<dbReference type="GeneID" id="20342627"/>
<feature type="repeat" description="ANK" evidence="3">
    <location>
        <begin position="402"/>
        <end position="439"/>
    </location>
</feature>
<proteinExistence type="predicted"/>
<accession>J3NLM0</accession>
<dbReference type="InterPro" id="IPR011990">
    <property type="entry name" value="TPR-like_helical_dom_sf"/>
</dbReference>
<dbReference type="SUPFAM" id="SSF48403">
    <property type="entry name" value="Ankyrin repeat"/>
    <property type="match status" value="3"/>
</dbReference>
<dbReference type="HOGENOM" id="CLU_251950_0_0_1"/>
<keyword evidence="7" id="KW-1185">Reference proteome</keyword>
<dbReference type="Pfam" id="PF00023">
    <property type="entry name" value="Ank"/>
    <property type="match status" value="1"/>
</dbReference>
<dbReference type="PANTHER" id="PTHR24198">
    <property type="entry name" value="ANKYRIN REPEAT AND PROTEIN KINASE DOMAIN-CONTAINING PROTEIN"/>
    <property type="match status" value="1"/>
</dbReference>
<organism evidence="5">
    <name type="scientific">Gaeumannomyces tritici (strain R3-111a-1)</name>
    <name type="common">Wheat and barley take-all root rot fungus</name>
    <name type="synonym">Gaeumannomyces graminis var. tritici</name>
    <dbReference type="NCBI Taxonomy" id="644352"/>
    <lineage>
        <taxon>Eukaryota</taxon>
        <taxon>Fungi</taxon>
        <taxon>Dikarya</taxon>
        <taxon>Ascomycota</taxon>
        <taxon>Pezizomycotina</taxon>
        <taxon>Sordariomycetes</taxon>
        <taxon>Sordariomycetidae</taxon>
        <taxon>Magnaporthales</taxon>
        <taxon>Magnaporthaceae</taxon>
        <taxon>Gaeumannomyces</taxon>
    </lineage>
</organism>
<evidence type="ECO:0000313" key="7">
    <source>
        <dbReference type="Proteomes" id="UP000006039"/>
    </source>
</evidence>
<name>J3NLM0_GAET3</name>
<reference evidence="7" key="1">
    <citation type="submission" date="2010-07" db="EMBL/GenBank/DDBJ databases">
        <title>The genome sequence of Gaeumannomyces graminis var. tritici strain R3-111a-1.</title>
        <authorList>
            <consortium name="The Broad Institute Genome Sequencing Platform"/>
            <person name="Ma L.-J."/>
            <person name="Dead R."/>
            <person name="Young S."/>
            <person name="Zeng Q."/>
            <person name="Koehrsen M."/>
            <person name="Alvarado L."/>
            <person name="Berlin A."/>
            <person name="Chapman S.B."/>
            <person name="Chen Z."/>
            <person name="Freedman E."/>
            <person name="Gellesch M."/>
            <person name="Goldberg J."/>
            <person name="Griggs A."/>
            <person name="Gujja S."/>
            <person name="Heilman E.R."/>
            <person name="Heiman D."/>
            <person name="Hepburn T."/>
            <person name="Howarth C."/>
            <person name="Jen D."/>
            <person name="Larson L."/>
            <person name="Mehta T."/>
            <person name="Neiman D."/>
            <person name="Pearson M."/>
            <person name="Roberts A."/>
            <person name="Saif S."/>
            <person name="Shea T."/>
            <person name="Shenoy N."/>
            <person name="Sisk P."/>
            <person name="Stolte C."/>
            <person name="Sykes S."/>
            <person name="Walk T."/>
            <person name="White J."/>
            <person name="Yandava C."/>
            <person name="Haas B."/>
            <person name="Nusbaum C."/>
            <person name="Birren B."/>
        </authorList>
    </citation>
    <scope>NUCLEOTIDE SEQUENCE [LARGE SCALE GENOMIC DNA]</scope>
    <source>
        <strain evidence="7">R3-111a-1</strain>
    </source>
</reference>
<feature type="region of interest" description="Disordered" evidence="4">
    <location>
        <begin position="1050"/>
        <end position="1069"/>
    </location>
</feature>
<feature type="repeat" description="ANK" evidence="3">
    <location>
        <begin position="542"/>
        <end position="574"/>
    </location>
</feature>
<reference evidence="5" key="2">
    <citation type="submission" date="2010-07" db="EMBL/GenBank/DDBJ databases">
        <authorList>
            <consortium name="The Broad Institute Genome Sequencing Platform"/>
            <consortium name="Broad Institute Genome Sequencing Center for Infectious Disease"/>
            <person name="Ma L.-J."/>
            <person name="Dead R."/>
            <person name="Young S."/>
            <person name="Zeng Q."/>
            <person name="Koehrsen M."/>
            <person name="Alvarado L."/>
            <person name="Berlin A."/>
            <person name="Chapman S.B."/>
            <person name="Chen Z."/>
            <person name="Freedman E."/>
            <person name="Gellesch M."/>
            <person name="Goldberg J."/>
            <person name="Griggs A."/>
            <person name="Gujja S."/>
            <person name="Heilman E.R."/>
            <person name="Heiman D."/>
            <person name="Hepburn T."/>
            <person name="Howarth C."/>
            <person name="Jen D."/>
            <person name="Larson L."/>
            <person name="Mehta T."/>
            <person name="Neiman D."/>
            <person name="Pearson M."/>
            <person name="Roberts A."/>
            <person name="Saif S."/>
            <person name="Shea T."/>
            <person name="Shenoy N."/>
            <person name="Sisk P."/>
            <person name="Stolte C."/>
            <person name="Sykes S."/>
            <person name="Walk T."/>
            <person name="White J."/>
            <person name="Yandava C."/>
            <person name="Haas B."/>
            <person name="Nusbaum C."/>
            <person name="Birren B."/>
        </authorList>
    </citation>
    <scope>NUCLEOTIDE SEQUENCE</scope>
    <source>
        <strain evidence="5">R3-111a-1</strain>
    </source>
</reference>
<evidence type="ECO:0000256" key="2">
    <source>
        <dbReference type="ARBA" id="ARBA00023043"/>
    </source>
</evidence>
<dbReference type="Pfam" id="PF13857">
    <property type="entry name" value="Ank_5"/>
    <property type="match status" value="1"/>
</dbReference>
<dbReference type="Gene3D" id="1.25.40.20">
    <property type="entry name" value="Ankyrin repeat-containing domain"/>
    <property type="match status" value="4"/>
</dbReference>
<dbReference type="SMART" id="SM00248">
    <property type="entry name" value="ANK"/>
    <property type="match status" value="17"/>
</dbReference>
<dbReference type="Pfam" id="PF13424">
    <property type="entry name" value="TPR_12"/>
    <property type="match status" value="1"/>
</dbReference>
<dbReference type="OrthoDB" id="341259at2759"/>
<dbReference type="EnsemblFungi" id="EJT82195">
    <property type="protein sequence ID" value="EJT82195"/>
    <property type="gene ID" value="GGTG_02169"/>
</dbReference>
<feature type="repeat" description="ANK" evidence="3">
    <location>
        <begin position="440"/>
        <end position="472"/>
    </location>
</feature>
<dbReference type="PROSITE" id="PS50297">
    <property type="entry name" value="ANK_REP_REGION"/>
    <property type="match status" value="3"/>
</dbReference>
<dbReference type="Pfam" id="PF12796">
    <property type="entry name" value="Ank_2"/>
    <property type="match status" value="1"/>
</dbReference>
<reference evidence="6" key="4">
    <citation type="journal article" date="2015" name="G3 (Bethesda)">
        <title>Genome sequences of three phytopathogenic species of the Magnaporthaceae family of fungi.</title>
        <authorList>
            <person name="Okagaki L.H."/>
            <person name="Nunes C.C."/>
            <person name="Sailsbery J."/>
            <person name="Clay B."/>
            <person name="Brown D."/>
            <person name="John T."/>
            <person name="Oh Y."/>
            <person name="Young N."/>
            <person name="Fitzgerald M."/>
            <person name="Haas B.J."/>
            <person name="Zeng Q."/>
            <person name="Young S."/>
            <person name="Adiconis X."/>
            <person name="Fan L."/>
            <person name="Levin J.Z."/>
            <person name="Mitchell T.K."/>
            <person name="Okubara P.A."/>
            <person name="Farman M.L."/>
            <person name="Kohn L.M."/>
            <person name="Birren B."/>
            <person name="Ma L.-J."/>
            <person name="Dean R.A."/>
        </authorList>
    </citation>
    <scope>NUCLEOTIDE SEQUENCE</scope>
    <source>
        <strain evidence="6">R3-111a-1</strain>
    </source>
</reference>
<keyword evidence="2 3" id="KW-0040">ANK repeat</keyword>
<dbReference type="EMBL" id="GL385395">
    <property type="protein sequence ID" value="EJT82195.1"/>
    <property type="molecule type" value="Genomic_DNA"/>
</dbReference>
<dbReference type="STRING" id="644352.J3NLM0"/>
<dbReference type="PANTHER" id="PTHR24198:SF165">
    <property type="entry name" value="ANKYRIN REPEAT-CONTAINING PROTEIN-RELATED"/>
    <property type="match status" value="1"/>
</dbReference>
<gene>
    <name evidence="6" type="primary">20342627</name>
    <name evidence="5" type="ORF">GGTG_02169</name>
</gene>
<reference evidence="5" key="3">
    <citation type="submission" date="2010-09" db="EMBL/GenBank/DDBJ databases">
        <title>Annotation of Gaeumannomyces graminis var. tritici R3-111a-1.</title>
        <authorList>
            <consortium name="The Broad Institute Genome Sequencing Platform"/>
            <person name="Ma L.-J."/>
            <person name="Dead R."/>
            <person name="Young S.K."/>
            <person name="Zeng Q."/>
            <person name="Gargeya S."/>
            <person name="Fitzgerald M."/>
            <person name="Haas B."/>
            <person name="Abouelleil A."/>
            <person name="Alvarado L."/>
            <person name="Arachchi H.M."/>
            <person name="Berlin A."/>
            <person name="Brown A."/>
            <person name="Chapman S.B."/>
            <person name="Chen Z."/>
            <person name="Dunbar C."/>
            <person name="Freedman E."/>
            <person name="Gearin G."/>
            <person name="Gellesch M."/>
            <person name="Goldberg J."/>
            <person name="Griggs A."/>
            <person name="Gujja S."/>
            <person name="Heiman D."/>
            <person name="Howarth C."/>
            <person name="Larson L."/>
            <person name="Lui A."/>
            <person name="MacDonald P.J.P."/>
            <person name="Mehta T."/>
            <person name="Montmayeur A."/>
            <person name="Murphy C."/>
            <person name="Neiman D."/>
            <person name="Pearson M."/>
            <person name="Priest M."/>
            <person name="Roberts A."/>
            <person name="Saif S."/>
            <person name="Shea T."/>
            <person name="Shenoy N."/>
            <person name="Sisk P."/>
            <person name="Stolte C."/>
            <person name="Sykes S."/>
            <person name="Yandava C."/>
            <person name="Wortman J."/>
            <person name="Nusbaum C."/>
            <person name="Birren B."/>
        </authorList>
    </citation>
    <scope>NUCLEOTIDE SEQUENCE</scope>
    <source>
        <strain evidence="5">R3-111a-1</strain>
    </source>
</reference>
<evidence type="ECO:0000256" key="4">
    <source>
        <dbReference type="SAM" id="MobiDB-lite"/>
    </source>
</evidence>
<evidence type="ECO:0000313" key="5">
    <source>
        <dbReference type="EMBL" id="EJT82195.1"/>
    </source>
</evidence>
<dbReference type="SUPFAM" id="SSF48452">
    <property type="entry name" value="TPR-like"/>
    <property type="match status" value="2"/>
</dbReference>
<reference evidence="6" key="5">
    <citation type="submission" date="2018-04" db="UniProtKB">
        <authorList>
            <consortium name="EnsemblFungi"/>
        </authorList>
    </citation>
    <scope>IDENTIFICATION</scope>
    <source>
        <strain evidence="6">R3-111a-1</strain>
    </source>
</reference>
<dbReference type="Proteomes" id="UP000006039">
    <property type="component" value="Unassembled WGS sequence"/>
</dbReference>
<dbReference type="PROSITE" id="PS50088">
    <property type="entry name" value="ANK_REPEAT"/>
    <property type="match status" value="4"/>
</dbReference>
<evidence type="ECO:0000313" key="6">
    <source>
        <dbReference type="EnsemblFungi" id="EJT82195"/>
    </source>
</evidence>
<protein>
    <submittedName>
        <fullName evidence="5 6">Uncharacterized protein</fullName>
    </submittedName>
</protein>
<sequence>MSAPYSPGQPKFATNPGTAIFSLVPVLWRPRGGHSAGVCSVDPMDVQQDLKQAIYDDDLASIKWCLEQGANVNERIDGQLPAAIAISDGNQELAIFLLRHGTDLSLPPPPPPPPPPSDQLSLSEIERNMGRRRQLFRAGLRLVKAVCSRLCVGFALSWTTAGLNRWRLLPEPVTQHLNVILNPYTPLGVEILAAINSMVPWSGLSLSLGMVPELLVTYSLSHVLRGRPRSVANTLLSWSWSGIFGRVMLGAVVGAMSGAMSGSRARRARARQSPGALQSEFGGLEISECILRSKFGRESLVLTLLELGLLSPDYVEKAVASQTKTVVTKLWAMCAESGYGTGIRALLELGVPVDLSLEYPMLAVPDHGSFKDTALARAAWNHNLSVVRLLLDREADPNVKTRSGTPLIVAVKSRNQPDEIQDLVQLLVENGANVNAVDEEGGSALRHAAEWSTLDILPLLLRQGADAGIVDRDGRTFVHYLCSRTEGEQCLDALVEYLPPGLLDLPDNNGYTPFLRAVSCDQVPMAKKLLMHNVNALAVTRDGQNALQLAARYGPLGLIELLLKTAVKVNMANGEDGTALTTACHRRYCRAPVLSLLLEAGVNPNISSPEGRPIHIVCNWTSTQGSSSYDYSDQLESIRLLVNHGADVNSTSRTGRSLYPNIGQFAITPIGSVAAHGPRSIHNEAIKLLLGAGADPNGLDDEGRPALLALCSRGGSIESSKSDIDRDRDAIEQLLQHGAKVTDKDARGMTCFHHAAKANNFIALAICLSHSPPRSRPLDEPDDQGRTPLLIACADTAWMTQSEYQTWSSHQRSGNYSYGKWHCSLESGLTLRALQAGDADPYHDDAHHATALHLAAKAGNPRVTATLLLWTGSALLYDFPDLRGRLPFHYAARSVEVTRLLLGYHLQGTVAHGGYFDVVEFGEDAFATSLSRVMGQAVEAIGARRAERRYRAEHPDATALDDGPGTFPKPWRAGMVHSPDHLGNTPLHYAALAGCEGVVRLYLAMVPGVVDDVLRANEDGETALDYAYAAGGDGCVRAILEKVPGLWRGRGRGGDRGGGTASDAKEEKQMTACREAARDFVERLGKSFIRAAADEGVFPAWLCDLASNRARFPDAARVLLRYPMTDSMTEAQEPAQESYMVHPVVHRWAGHAQSDCDKRALWRLAMVMVGWLMSSPKEREYWDWQRWLFPHAERCFWWMGKMDIFGGGGQRSHDVQLTISMHNLGDMYCYRGRVNESRLLYERALPTAQQAYGPDSIQTLGLLQRLANIHRAKGQFAEAEDVCVHRFDEAEPLLGRALQCAEGTLGQGDIETLEPDGCLAMFLRRKRRFAEAEFMLERQLRGYKDLHGSEQPSTLGVIADLAGLYAQKGDLSRAEAMYQRDISGSDAMYQRALQGFRHTLGSSHTTYQKVLQTAQYVKAVRESQAGAMPFLDQNPGQTI</sequence>
<dbReference type="InterPro" id="IPR002110">
    <property type="entry name" value="Ankyrin_rpt"/>
</dbReference>
<feature type="repeat" description="ANK" evidence="3">
    <location>
        <begin position="370"/>
        <end position="402"/>
    </location>
</feature>
<dbReference type="RefSeq" id="XP_009218204.1">
    <property type="nucleotide sequence ID" value="XM_009219940.1"/>
</dbReference>
<evidence type="ECO:0000256" key="3">
    <source>
        <dbReference type="PROSITE-ProRule" id="PRU00023"/>
    </source>
</evidence>
<keyword evidence="1" id="KW-0677">Repeat</keyword>
<dbReference type="eggNOG" id="KOG4177">
    <property type="taxonomic scope" value="Eukaryota"/>
</dbReference>
<dbReference type="VEuPathDB" id="FungiDB:GGTG_02169"/>
<dbReference type="Gene3D" id="1.25.40.10">
    <property type="entry name" value="Tetratricopeptide repeat domain"/>
    <property type="match status" value="2"/>
</dbReference>